<organism evidence="6 7">
    <name type="scientific">Aliarcobacter butzleri (strain RM4018)</name>
    <name type="common">Arcobacter butzleri</name>
    <dbReference type="NCBI Taxonomy" id="367737"/>
    <lineage>
        <taxon>Bacteria</taxon>
        <taxon>Pseudomonadati</taxon>
        <taxon>Campylobacterota</taxon>
        <taxon>Epsilonproteobacteria</taxon>
        <taxon>Campylobacterales</taxon>
        <taxon>Arcobacteraceae</taxon>
        <taxon>Aliarcobacter</taxon>
    </lineage>
</organism>
<dbReference type="eggNOG" id="COG2515">
    <property type="taxonomic scope" value="Bacteria"/>
</dbReference>
<accession>A8ERT3</accession>
<sequence length="302" mass="35250">MVYCTEILLINGTIFAMNYTNSPIEEISFNNQKYFIKRDDLLHVDFSGNKARKLYYFLKNDLKGINKIISYGSAQSNAMYSLSVLCKIKNLKFDYYVSHISSFLKENPNGNYKEAVKNGMNLIVGDLPKSFNDDELLICEGGAVKEASLGIELLANEIKDWVKKENIENLKIFLPSGTGTTALFLQKYIPFDVLTCSCVGDDEYLKQQFFELEKENFPKILEKEKKYHFGKLYKEFYEIHKEILKQTNIEFDLLYDSLGWIVFENYVKNLKNKDKYTFLYIHQGGVLGNKSMIERYKFKYKI</sequence>
<dbReference type="KEGG" id="abu:Abu_0382"/>
<keyword evidence="7" id="KW-1185">Reference proteome</keyword>
<name>A8ERT3_ALIB4</name>
<dbReference type="PANTHER" id="PTHR43780:SF2">
    <property type="entry name" value="1-AMINOCYCLOPROPANE-1-CARBOXYLATE DEAMINASE-RELATED"/>
    <property type="match status" value="1"/>
</dbReference>
<proteinExistence type="inferred from homology"/>
<evidence type="ECO:0000313" key="6">
    <source>
        <dbReference type="EMBL" id="ABV66657.1"/>
    </source>
</evidence>
<evidence type="ECO:0000256" key="4">
    <source>
        <dbReference type="PIRSR" id="PIRSR006278-1"/>
    </source>
</evidence>
<dbReference type="Proteomes" id="UP000001136">
    <property type="component" value="Chromosome"/>
</dbReference>
<feature type="active site" description="Nucleophile" evidence="4">
    <location>
        <position position="76"/>
    </location>
</feature>
<dbReference type="GO" id="GO:0019148">
    <property type="term" value="F:D-cysteine desulfhydrase activity"/>
    <property type="evidence" value="ECO:0007669"/>
    <property type="project" value="TreeGrafter"/>
</dbReference>
<comment type="similarity">
    <text evidence="2">Belongs to the ACC deaminase/D-cysteine desulfhydrase family.</text>
</comment>
<dbReference type="EMBL" id="CP000361">
    <property type="protein sequence ID" value="ABV66657.1"/>
    <property type="molecule type" value="Genomic_DNA"/>
</dbReference>
<dbReference type="AlphaFoldDB" id="A8ERT3"/>
<feature type="modified residue" description="N6-(pyridoxal phosphate)lysine" evidence="5">
    <location>
        <position position="50"/>
    </location>
</feature>
<dbReference type="InterPro" id="IPR036052">
    <property type="entry name" value="TrpB-like_PALP_sf"/>
</dbReference>
<keyword evidence="3 5" id="KW-0663">Pyridoxal phosphate</keyword>
<dbReference type="Gene3D" id="3.40.50.1100">
    <property type="match status" value="1"/>
</dbReference>
<dbReference type="SUPFAM" id="SSF53686">
    <property type="entry name" value="Tryptophan synthase beta subunit-like PLP-dependent enzymes"/>
    <property type="match status" value="1"/>
</dbReference>
<protein>
    <recommendedName>
        <fullName evidence="8">1-aminocyclopropane-1-carboxylate deaminase</fullName>
    </recommendedName>
</protein>
<dbReference type="InterPro" id="IPR027278">
    <property type="entry name" value="ACCD_DCysDesulf"/>
</dbReference>
<evidence type="ECO:0000256" key="5">
    <source>
        <dbReference type="PIRSR" id="PIRSR006278-2"/>
    </source>
</evidence>
<reference evidence="6 7" key="1">
    <citation type="journal article" date="2007" name="PLoS ONE">
        <title>The complete genome sequence and analysis of the Epsilonproteobacterium Arcobacter butzleri.</title>
        <authorList>
            <person name="Miller W.G."/>
            <person name="Parker C.T."/>
            <person name="Rubenfield M."/>
            <person name="Mendz G.L."/>
            <person name="Woesten M.M.S.M."/>
            <person name="Ussery D.W."/>
            <person name="Stolz J.F."/>
            <person name="Binnewies T.T."/>
            <person name="Hallin P.F."/>
            <person name="Wang G."/>
            <person name="Malek J.A."/>
            <person name="Rogosin A."/>
            <person name="Stanker L.H."/>
            <person name="Mandrell R.E."/>
        </authorList>
    </citation>
    <scope>NUCLEOTIDE SEQUENCE [LARGE SCALE GENOMIC DNA]</scope>
    <source>
        <strain evidence="6 7">RM4018</strain>
    </source>
</reference>
<evidence type="ECO:0008006" key="8">
    <source>
        <dbReference type="Google" id="ProtNLM"/>
    </source>
</evidence>
<gene>
    <name evidence="6" type="ordered locus">Abu_0382</name>
</gene>
<evidence type="ECO:0000256" key="1">
    <source>
        <dbReference type="ARBA" id="ARBA00001933"/>
    </source>
</evidence>
<evidence type="ECO:0000256" key="3">
    <source>
        <dbReference type="ARBA" id="ARBA00022898"/>
    </source>
</evidence>
<evidence type="ECO:0000256" key="2">
    <source>
        <dbReference type="ARBA" id="ARBA00008639"/>
    </source>
</evidence>
<dbReference type="STRING" id="367737.Abu_0382"/>
<evidence type="ECO:0000313" key="7">
    <source>
        <dbReference type="Proteomes" id="UP000001136"/>
    </source>
</evidence>
<comment type="cofactor">
    <cofactor evidence="1">
        <name>pyridoxal 5'-phosphate</name>
        <dbReference type="ChEBI" id="CHEBI:597326"/>
    </cofactor>
</comment>
<dbReference type="HOGENOM" id="CLU_061664_0_0_7"/>
<dbReference type="PANTHER" id="PTHR43780">
    <property type="entry name" value="1-AMINOCYCLOPROPANE-1-CARBOXYLATE DEAMINASE-RELATED"/>
    <property type="match status" value="1"/>
</dbReference>